<feature type="signal peptide" evidence="5">
    <location>
        <begin position="1"/>
        <end position="16"/>
    </location>
</feature>
<keyword evidence="4" id="KW-0560">Oxidoreductase</keyword>
<organism evidence="7 8">
    <name type="scientific">Mycena indigotica</name>
    <dbReference type="NCBI Taxonomy" id="2126181"/>
    <lineage>
        <taxon>Eukaryota</taxon>
        <taxon>Fungi</taxon>
        <taxon>Dikarya</taxon>
        <taxon>Basidiomycota</taxon>
        <taxon>Agaricomycotina</taxon>
        <taxon>Agaricomycetes</taxon>
        <taxon>Agaricomycetidae</taxon>
        <taxon>Agaricales</taxon>
        <taxon>Marasmiineae</taxon>
        <taxon>Mycenaceae</taxon>
        <taxon>Mycena</taxon>
    </lineage>
</organism>
<dbReference type="PANTHER" id="PTHR42973:SF13">
    <property type="entry name" value="FAD-BINDING PCMH-TYPE DOMAIN-CONTAINING PROTEIN"/>
    <property type="match status" value="1"/>
</dbReference>
<keyword evidence="2" id="KW-0285">Flavoprotein</keyword>
<dbReference type="InterPro" id="IPR036318">
    <property type="entry name" value="FAD-bd_PCMH-like_sf"/>
</dbReference>
<keyword evidence="3" id="KW-0274">FAD</keyword>
<dbReference type="PROSITE" id="PS51387">
    <property type="entry name" value="FAD_PCMH"/>
    <property type="match status" value="1"/>
</dbReference>
<dbReference type="SUPFAM" id="SSF56176">
    <property type="entry name" value="FAD-binding/transporter-associated domain-like"/>
    <property type="match status" value="1"/>
</dbReference>
<evidence type="ECO:0000313" key="8">
    <source>
        <dbReference type="Proteomes" id="UP000636479"/>
    </source>
</evidence>
<dbReference type="EMBL" id="JACAZF010000008">
    <property type="protein sequence ID" value="KAF7297488.1"/>
    <property type="molecule type" value="Genomic_DNA"/>
</dbReference>
<keyword evidence="5" id="KW-0732">Signal</keyword>
<dbReference type="PANTHER" id="PTHR42973">
    <property type="entry name" value="BINDING OXIDOREDUCTASE, PUTATIVE (AFU_ORTHOLOGUE AFUA_1G17690)-RELATED"/>
    <property type="match status" value="1"/>
</dbReference>
<evidence type="ECO:0000256" key="4">
    <source>
        <dbReference type="ARBA" id="ARBA00023002"/>
    </source>
</evidence>
<dbReference type="OrthoDB" id="2151789at2759"/>
<dbReference type="InterPro" id="IPR050416">
    <property type="entry name" value="FAD-linked_Oxidoreductase"/>
</dbReference>
<dbReference type="Gene3D" id="3.30.465.10">
    <property type="match status" value="1"/>
</dbReference>
<dbReference type="Proteomes" id="UP000636479">
    <property type="component" value="Unassembled WGS sequence"/>
</dbReference>
<feature type="domain" description="FAD-binding PCMH-type" evidence="6">
    <location>
        <begin position="89"/>
        <end position="260"/>
    </location>
</feature>
<proteinExistence type="inferred from homology"/>
<dbReference type="GeneID" id="59348951"/>
<name>A0A8H6SEJ5_9AGAR</name>
<evidence type="ECO:0000256" key="1">
    <source>
        <dbReference type="ARBA" id="ARBA00005466"/>
    </source>
</evidence>
<dbReference type="GO" id="GO:0071949">
    <property type="term" value="F:FAD binding"/>
    <property type="evidence" value="ECO:0007669"/>
    <property type="project" value="InterPro"/>
</dbReference>
<dbReference type="InterPro" id="IPR006094">
    <property type="entry name" value="Oxid_FAD_bind_N"/>
</dbReference>
<sequence>MTLLPVLFLSAASALASSLPSNSSSSLIPSSSSLLSLPRPSADSLSSPASAARSACQSISKSLGNAVVLSSGTSEYNFTQHNAWNFQNTLFAPTCIVYPRNAGHVQTAMRAIFKAKSRYAVQSGSHSAVKGWNTVQDGVLISFSHMQAVSYDAKAQSVTIEPGVHWGAATDQLSAQGVAVVGGRVGDVGTGLLLGGGVSFLSPAEGWAADNFLSVDIVLVDGTLVTATGTNKYSDLFKALKGGANRFGIATKYTVRAVNVGTKQDTPFFGGVTIFDGSAAPALAKATAKYTRTVTDSKASLLTTISTTITNGTVQQVCVLFMFYRGTSLPQSIFGDFLAIPSLQQSLTPLTWTQILPQTDPPQFVSSARGFVQHVSSSALTLPPASSGPAAPADPAGDALVQDALTHYLNYTATFINAKSKSGMGNAALTLTPVLASQLAAGRAKGGNVMVSPDLKHPFLMVQLSEQFLPGVSDIPPFVQAGMDLFLKQVPASKGLPLFINECDKKQEVFKSYAGYEFLKETYRKYDPTRFNVQFTDGPSGL</sequence>
<keyword evidence="8" id="KW-1185">Reference proteome</keyword>
<dbReference type="AlphaFoldDB" id="A0A8H6SEJ5"/>
<comment type="caution">
    <text evidence="7">The sequence shown here is derived from an EMBL/GenBank/DDBJ whole genome shotgun (WGS) entry which is preliminary data.</text>
</comment>
<dbReference type="GO" id="GO:0016491">
    <property type="term" value="F:oxidoreductase activity"/>
    <property type="evidence" value="ECO:0007669"/>
    <property type="project" value="UniProtKB-KW"/>
</dbReference>
<comment type="similarity">
    <text evidence="1">Belongs to the oxygen-dependent FAD-linked oxidoreductase family.</text>
</comment>
<evidence type="ECO:0000259" key="6">
    <source>
        <dbReference type="PROSITE" id="PS51387"/>
    </source>
</evidence>
<evidence type="ECO:0000256" key="5">
    <source>
        <dbReference type="SAM" id="SignalP"/>
    </source>
</evidence>
<evidence type="ECO:0000313" key="7">
    <source>
        <dbReference type="EMBL" id="KAF7297488.1"/>
    </source>
</evidence>
<feature type="chain" id="PRO_5034083343" evidence="5">
    <location>
        <begin position="17"/>
        <end position="542"/>
    </location>
</feature>
<dbReference type="InterPro" id="IPR016169">
    <property type="entry name" value="FAD-bd_PCMH_sub2"/>
</dbReference>
<dbReference type="RefSeq" id="XP_037217847.1">
    <property type="nucleotide sequence ID" value="XM_037366435.1"/>
</dbReference>
<evidence type="ECO:0000256" key="2">
    <source>
        <dbReference type="ARBA" id="ARBA00022630"/>
    </source>
</evidence>
<evidence type="ECO:0000256" key="3">
    <source>
        <dbReference type="ARBA" id="ARBA00022827"/>
    </source>
</evidence>
<protein>
    <submittedName>
        <fullName evidence="7">FAD-binding domain-containing protein</fullName>
    </submittedName>
</protein>
<dbReference type="Pfam" id="PF01565">
    <property type="entry name" value="FAD_binding_4"/>
    <property type="match status" value="1"/>
</dbReference>
<gene>
    <name evidence="7" type="ORF">MIND_00982600</name>
</gene>
<accession>A0A8H6SEJ5</accession>
<reference evidence="7" key="1">
    <citation type="submission" date="2020-05" db="EMBL/GenBank/DDBJ databases">
        <title>Mycena genomes resolve the evolution of fungal bioluminescence.</title>
        <authorList>
            <person name="Tsai I.J."/>
        </authorList>
    </citation>
    <scope>NUCLEOTIDE SEQUENCE</scope>
    <source>
        <strain evidence="7">171206Taipei</strain>
    </source>
</reference>
<dbReference type="InterPro" id="IPR016166">
    <property type="entry name" value="FAD-bd_PCMH"/>
</dbReference>